<dbReference type="PROSITE" id="PS50212">
    <property type="entry name" value="RASGEF_NTER"/>
    <property type="match status" value="1"/>
</dbReference>
<evidence type="ECO:0000313" key="7">
    <source>
        <dbReference type="Proteomes" id="UP000694863"/>
    </source>
</evidence>
<dbReference type="CDD" id="cd06224">
    <property type="entry name" value="REM"/>
    <property type="match status" value="1"/>
</dbReference>
<feature type="region of interest" description="Disordered" evidence="3">
    <location>
        <begin position="125"/>
        <end position="150"/>
    </location>
</feature>
<dbReference type="InterPro" id="IPR019804">
    <property type="entry name" value="Ras_G-nucl-exch_fac_CS"/>
</dbReference>
<organism evidence="7 8">
    <name type="scientific">Echinops telfairi</name>
    <name type="common">Lesser hedgehog tenrec</name>
    <dbReference type="NCBI Taxonomy" id="9371"/>
    <lineage>
        <taxon>Eukaryota</taxon>
        <taxon>Metazoa</taxon>
        <taxon>Chordata</taxon>
        <taxon>Craniata</taxon>
        <taxon>Vertebrata</taxon>
        <taxon>Euteleostomi</taxon>
        <taxon>Mammalia</taxon>
        <taxon>Eutheria</taxon>
        <taxon>Afrotheria</taxon>
        <taxon>Tenrecidae</taxon>
        <taxon>Tenrecinae</taxon>
        <taxon>Echinops</taxon>
    </lineage>
</organism>
<evidence type="ECO:0000256" key="1">
    <source>
        <dbReference type="ARBA" id="ARBA00022658"/>
    </source>
</evidence>
<dbReference type="CDD" id="cd00155">
    <property type="entry name" value="RasGEF"/>
    <property type="match status" value="1"/>
</dbReference>
<dbReference type="PANTHER" id="PTHR23113">
    <property type="entry name" value="GUANINE NUCLEOTIDE EXCHANGE FACTOR"/>
    <property type="match status" value="1"/>
</dbReference>
<dbReference type="InterPro" id="IPR029071">
    <property type="entry name" value="Ubiquitin-like_domsf"/>
</dbReference>
<dbReference type="Pfam" id="PF00788">
    <property type="entry name" value="RA"/>
    <property type="match status" value="1"/>
</dbReference>
<evidence type="ECO:0000259" key="5">
    <source>
        <dbReference type="PROSITE" id="PS50200"/>
    </source>
</evidence>
<feature type="domain" description="Ras-associating" evidence="5">
    <location>
        <begin position="817"/>
        <end position="904"/>
    </location>
</feature>
<feature type="region of interest" description="Disordered" evidence="3">
    <location>
        <begin position="289"/>
        <end position="397"/>
    </location>
</feature>
<dbReference type="CDD" id="cd17209">
    <property type="entry name" value="RA_RalGDS"/>
    <property type="match status" value="1"/>
</dbReference>
<protein>
    <submittedName>
        <fullName evidence="8">Ral guanine nucleotide dissociation stimulator</fullName>
    </submittedName>
</protein>
<dbReference type="InterPro" id="IPR000159">
    <property type="entry name" value="RA_dom"/>
</dbReference>
<dbReference type="InterPro" id="IPR008937">
    <property type="entry name" value="Ras-like_GEF"/>
</dbReference>
<accession>A0ABM0ZT11</accession>
<feature type="compositionally biased region" description="Pro residues" evidence="3">
    <location>
        <begin position="361"/>
        <end position="381"/>
    </location>
</feature>
<dbReference type="InterPro" id="IPR036964">
    <property type="entry name" value="RASGEF_cat_dom_sf"/>
</dbReference>
<keyword evidence="1 2" id="KW-0344">Guanine-nucleotide releasing factor</keyword>
<dbReference type="PROSITE" id="PS50009">
    <property type="entry name" value="RASGEF_CAT"/>
    <property type="match status" value="1"/>
</dbReference>
<feature type="region of interest" description="Disordered" evidence="3">
    <location>
        <begin position="756"/>
        <end position="792"/>
    </location>
</feature>
<feature type="compositionally biased region" description="Low complexity" evidence="3">
    <location>
        <begin position="322"/>
        <end position="345"/>
    </location>
</feature>
<dbReference type="SUPFAM" id="SSF48366">
    <property type="entry name" value="Ras GEF"/>
    <property type="match status" value="1"/>
</dbReference>
<dbReference type="InterPro" id="IPR015758">
    <property type="entry name" value="RalGDS_RA"/>
</dbReference>
<dbReference type="InterPro" id="IPR023578">
    <property type="entry name" value="Ras_GEF_dom_sf"/>
</dbReference>
<dbReference type="Gene3D" id="1.10.840.10">
    <property type="entry name" value="Ras guanine-nucleotide exchange factors catalytic domain"/>
    <property type="match status" value="1"/>
</dbReference>
<dbReference type="PANTHER" id="PTHR23113:SF35">
    <property type="entry name" value="RAL GUANINE NUCLEOTIDE DISSOCIATION STIMULATOR"/>
    <property type="match status" value="1"/>
</dbReference>
<dbReference type="Proteomes" id="UP000694863">
    <property type="component" value="Unplaced"/>
</dbReference>
<evidence type="ECO:0000259" key="6">
    <source>
        <dbReference type="PROSITE" id="PS50212"/>
    </source>
</evidence>
<dbReference type="SMART" id="SM00147">
    <property type="entry name" value="RasGEF"/>
    <property type="match status" value="1"/>
</dbReference>
<dbReference type="PROSITE" id="PS00720">
    <property type="entry name" value="RASGEF"/>
    <property type="match status" value="1"/>
</dbReference>
<dbReference type="SUPFAM" id="SSF54236">
    <property type="entry name" value="Ubiquitin-like"/>
    <property type="match status" value="1"/>
</dbReference>
<feature type="compositionally biased region" description="Low complexity" evidence="3">
    <location>
        <begin position="764"/>
        <end position="791"/>
    </location>
</feature>
<evidence type="ECO:0000313" key="8">
    <source>
        <dbReference type="RefSeq" id="XP_012862849.2"/>
    </source>
</evidence>
<gene>
    <name evidence="8" type="primary">RALGDS</name>
</gene>
<dbReference type="GeneID" id="101654227"/>
<dbReference type="PROSITE" id="PS50200">
    <property type="entry name" value="RA"/>
    <property type="match status" value="1"/>
</dbReference>
<keyword evidence="7" id="KW-1185">Reference proteome</keyword>
<dbReference type="SMART" id="SM00314">
    <property type="entry name" value="RA"/>
    <property type="match status" value="1"/>
</dbReference>
<dbReference type="Pfam" id="PF00617">
    <property type="entry name" value="RasGEF"/>
    <property type="match status" value="1"/>
</dbReference>
<dbReference type="RefSeq" id="XP_012862849.2">
    <property type="nucleotide sequence ID" value="XM_013007395.2"/>
</dbReference>
<dbReference type="InterPro" id="IPR000651">
    <property type="entry name" value="Ras-like_Gua-exchang_fac_N"/>
</dbReference>
<reference evidence="8" key="1">
    <citation type="submission" date="2025-08" db="UniProtKB">
        <authorList>
            <consortium name="RefSeq"/>
        </authorList>
    </citation>
    <scope>IDENTIFICATION</scope>
</reference>
<evidence type="ECO:0000256" key="3">
    <source>
        <dbReference type="SAM" id="MobiDB-lite"/>
    </source>
</evidence>
<sequence length="933" mass="102122">MLDSPLSRQVDEVDGVEKVTLYTFEQMHEHVLVSVATCARVLDSDKPDFPGECGDWCLQEGEHCAARRCPPGHSPKPSTFAGTFVPRPINQGGNGPLTPTPTLCILLGETSTFFCWKPGPPAISHQGPGLSASSWPPDHAPPPPRPQYENESSLNLYETCKVRAVKAGTLEKLVEHLVPAFQGSDLSYVTIFLCTYRAFATTQQVLDLLFKRYGCILPYSDEDGGPEEQLKNAISSILGTWLDQYSEDFCQPPDFPCLKQLVAYVQLNMPGSDLERRADLLLTQLEHSEPTEAEPEAPAPAPTPALPPAPRLAPAPEPASAPAPETQPAAAPASEPEPVLELEPAPALPPAPAPEAATPLLPAPAPPPTPELEPAPAPAPEPACSSPGMTENGLSEEKPNLLAFPPELVAEQFTLMDAELFKKVVPYHCLGSIWSQRDKKGKEHLAPTIRATVTQFNSVANCVITTCLGDRNMKAPDRARVVEHWIEVARECRILKNFSSLHAVLSALQSNSIHRLKKTWEDVSRESVRIFQKLSEIFSDENNYSLSRELLIKEGTSKFATLEMNPRRAQKRQRELGVIQGTVPYLGTFLTDLVMLDTAMKDYLYGRMINFEKRRKEFEVIAQIKLLQSACNNYSIAPEEHFVAWFQAMERLSEAESYSLSCELEAPSESASNTLKAKKSTAIVKRWSDRQAPSTELSASSSCHSKSCDQLKCGPYLSSGDAADVLSVHSAGSSSSDVEEINMSFVPESPDCQEKKFWESASQSSPETSGISSASSSTSSSSASTTPVASTRTHKRSVSGACSYSSSLPLYNQQVGDCCIIRVSLDVDNGNMYKSIVVTSQDKAPTVIRKAMDKHNLDEDEPDDYELVQVISEDRKLKIPDNANVFYAMNSTANYDFVLKKRTFSKGAKVKHGASSTLPRMKQKGLKMAKGIF</sequence>
<evidence type="ECO:0000259" key="4">
    <source>
        <dbReference type="PROSITE" id="PS50009"/>
    </source>
</evidence>
<feature type="domain" description="Ras-GEF" evidence="4">
    <location>
        <begin position="405"/>
        <end position="667"/>
    </location>
</feature>
<feature type="compositionally biased region" description="Pro residues" evidence="3">
    <location>
        <begin position="297"/>
        <end position="321"/>
    </location>
</feature>
<dbReference type="Gene3D" id="3.10.20.90">
    <property type="entry name" value="Phosphatidylinositol 3-kinase Catalytic Subunit, Chain A, domain 1"/>
    <property type="match status" value="1"/>
</dbReference>
<name>A0ABM0ZT11_ECHTE</name>
<proteinExistence type="predicted"/>
<dbReference type="SMART" id="SM00229">
    <property type="entry name" value="RasGEFN"/>
    <property type="match status" value="1"/>
</dbReference>
<dbReference type="Gene3D" id="1.20.870.10">
    <property type="entry name" value="Son of sevenless (SoS) protein Chain: S domain 1"/>
    <property type="match status" value="1"/>
</dbReference>
<feature type="domain" description="N-terminal Ras-GEF" evidence="6">
    <location>
        <begin position="161"/>
        <end position="286"/>
    </location>
</feature>
<dbReference type="InterPro" id="IPR001895">
    <property type="entry name" value="RASGEF_cat_dom"/>
</dbReference>
<dbReference type="Pfam" id="PF00618">
    <property type="entry name" value="RasGEF_N"/>
    <property type="match status" value="1"/>
</dbReference>
<evidence type="ECO:0000256" key="2">
    <source>
        <dbReference type="PROSITE-ProRule" id="PRU00168"/>
    </source>
</evidence>